<feature type="transmembrane region" description="Helical" evidence="5">
    <location>
        <begin position="323"/>
        <end position="344"/>
    </location>
</feature>
<evidence type="ECO:0000313" key="7">
    <source>
        <dbReference type="EMBL" id="KRH93246.1"/>
    </source>
</evidence>
<feature type="transmembrane region" description="Helical" evidence="5">
    <location>
        <begin position="290"/>
        <end position="311"/>
    </location>
</feature>
<evidence type="ECO:0000256" key="1">
    <source>
        <dbReference type="ARBA" id="ARBA00004141"/>
    </source>
</evidence>
<feature type="transmembrane region" description="Helical" evidence="5">
    <location>
        <begin position="68"/>
        <end position="90"/>
    </location>
</feature>
<feature type="transmembrane region" description="Helical" evidence="5">
    <location>
        <begin position="224"/>
        <end position="242"/>
    </location>
</feature>
<dbReference type="VEuPathDB" id="MicrosporidiaDB:M153_12350001271"/>
<dbReference type="GO" id="GO:0016020">
    <property type="term" value="C:membrane"/>
    <property type="evidence" value="ECO:0007669"/>
    <property type="project" value="UniProtKB-SubCell"/>
</dbReference>
<evidence type="ECO:0000256" key="5">
    <source>
        <dbReference type="SAM" id="Phobius"/>
    </source>
</evidence>
<feature type="transmembrane region" description="Helical" evidence="5">
    <location>
        <begin position="42"/>
        <end position="62"/>
    </location>
</feature>
<keyword evidence="4 5" id="KW-0472">Membrane</keyword>
<keyword evidence="3 5" id="KW-1133">Transmembrane helix</keyword>
<accession>A0A0R0M0V0</accession>
<proteinExistence type="predicted"/>
<feature type="domain" description="Major facilitator superfamily associated" evidence="6">
    <location>
        <begin position="14"/>
        <end position="355"/>
    </location>
</feature>
<feature type="transmembrane region" description="Helical" evidence="5">
    <location>
        <begin position="169"/>
        <end position="190"/>
    </location>
</feature>
<comment type="subcellular location">
    <subcellularLocation>
        <location evidence="1">Membrane</location>
        <topology evidence="1">Multi-pass membrane protein</topology>
    </subcellularLocation>
</comment>
<keyword evidence="2 5" id="KW-0812">Transmembrane</keyword>
<dbReference type="Pfam" id="PF12832">
    <property type="entry name" value="MFS_1_like"/>
    <property type="match status" value="1"/>
</dbReference>
<sequence>MSKNVVHIFLINVVIFQALYSVHNFIGSILKNSGVITIEIQARLQLLEIFKFLNIFLLSYFVDKNNRYLKYLLGISVLIHGLFALFLVYVRNIHDKDLRLICIILTKLVMDSFNGIPFPLIDSLSIQIMNDKSKNINYMKLGGTIGHMSVMGLLRILEGLSDEDNWTKIHGWTGLTCSIIAFILTVTLHVPEQVKSFDEMIETKDETKDAAVQNHTRSTSRLRGFLSLPFILYTLSVLFVGLDKTVISQFLTQFSKEIGLKNKEVLNVYLVRCLPELFIYLFISNIRINMYVIYLISISFTIIRTFLYVYLPVDKMTKQQIQLTLACIEIFKGIYGSLFSYSAVRIFHEHSSRKTSNDKMMITGDQVSNRALAQGIYHSVYGPIPTILFACAGFFFKQGQQADIEIIRKMFLIVGIAAIIALVA</sequence>
<dbReference type="SUPFAM" id="SSF103473">
    <property type="entry name" value="MFS general substrate transporter"/>
    <property type="match status" value="1"/>
</dbReference>
<name>A0A0R0M0V0_9MICR</name>
<dbReference type="InterPro" id="IPR024989">
    <property type="entry name" value="MFS_assoc_dom"/>
</dbReference>
<dbReference type="EMBL" id="LGUB01000420">
    <property type="protein sequence ID" value="KRH93246.1"/>
    <property type="molecule type" value="Genomic_DNA"/>
</dbReference>
<dbReference type="InterPro" id="IPR036259">
    <property type="entry name" value="MFS_trans_sf"/>
</dbReference>
<keyword evidence="8" id="KW-1185">Reference proteome</keyword>
<dbReference type="Proteomes" id="UP000051530">
    <property type="component" value="Unassembled WGS sequence"/>
</dbReference>
<evidence type="ECO:0000259" key="6">
    <source>
        <dbReference type="Pfam" id="PF12832"/>
    </source>
</evidence>
<evidence type="ECO:0000256" key="2">
    <source>
        <dbReference type="ARBA" id="ARBA00022692"/>
    </source>
</evidence>
<evidence type="ECO:0000256" key="3">
    <source>
        <dbReference type="ARBA" id="ARBA00022989"/>
    </source>
</evidence>
<protein>
    <submittedName>
        <fullName evidence="7">Major Facilitator Superfamily (MFS)</fullName>
    </submittedName>
</protein>
<reference evidence="7 8" key="1">
    <citation type="submission" date="2015-07" db="EMBL/GenBank/DDBJ databases">
        <title>The genome of Pseudoloma neurophilia, a relevant intracellular parasite of the zebrafish.</title>
        <authorList>
            <person name="Ndikumana S."/>
            <person name="Pelin A."/>
            <person name="Sanders J."/>
            <person name="Corradi N."/>
        </authorList>
    </citation>
    <scope>NUCLEOTIDE SEQUENCE [LARGE SCALE GENOMIC DNA]</scope>
    <source>
        <strain evidence="7 8">MK1</strain>
    </source>
</reference>
<feature type="non-terminal residue" evidence="7">
    <location>
        <position position="424"/>
    </location>
</feature>
<feature type="transmembrane region" description="Helical" evidence="5">
    <location>
        <begin position="6"/>
        <end position="30"/>
    </location>
</feature>
<dbReference type="AlphaFoldDB" id="A0A0R0M0V0"/>
<organism evidence="7 8">
    <name type="scientific">Pseudoloma neurophilia</name>
    <dbReference type="NCBI Taxonomy" id="146866"/>
    <lineage>
        <taxon>Eukaryota</taxon>
        <taxon>Fungi</taxon>
        <taxon>Fungi incertae sedis</taxon>
        <taxon>Microsporidia</taxon>
        <taxon>Pseudoloma</taxon>
    </lineage>
</organism>
<comment type="caution">
    <text evidence="7">The sequence shown here is derived from an EMBL/GenBank/DDBJ whole genome shotgun (WGS) entry which is preliminary data.</text>
</comment>
<feature type="transmembrane region" description="Helical" evidence="5">
    <location>
        <begin position="406"/>
        <end position="423"/>
    </location>
</feature>
<evidence type="ECO:0000256" key="4">
    <source>
        <dbReference type="ARBA" id="ARBA00023136"/>
    </source>
</evidence>
<evidence type="ECO:0000313" key="8">
    <source>
        <dbReference type="Proteomes" id="UP000051530"/>
    </source>
</evidence>
<gene>
    <name evidence="7" type="ORF">M153_12350001271</name>
</gene>